<protein>
    <submittedName>
        <fullName evidence="2">Uncharacterized protein</fullName>
    </submittedName>
</protein>
<comment type="caution">
    <text evidence="2">The sequence shown here is derived from an EMBL/GenBank/DDBJ whole genome shotgun (WGS) entry which is preliminary data.</text>
</comment>
<evidence type="ECO:0000313" key="3">
    <source>
        <dbReference type="Proteomes" id="UP000499080"/>
    </source>
</evidence>
<dbReference type="AlphaFoldDB" id="A0A4Y2VGT1"/>
<feature type="region of interest" description="Disordered" evidence="1">
    <location>
        <begin position="1"/>
        <end position="20"/>
    </location>
</feature>
<keyword evidence="3" id="KW-1185">Reference proteome</keyword>
<reference evidence="2 3" key="1">
    <citation type="journal article" date="2019" name="Sci. Rep.">
        <title>Orb-weaving spider Araneus ventricosus genome elucidates the spidroin gene catalogue.</title>
        <authorList>
            <person name="Kono N."/>
            <person name="Nakamura H."/>
            <person name="Ohtoshi R."/>
            <person name="Moran D.A.P."/>
            <person name="Shinohara A."/>
            <person name="Yoshida Y."/>
            <person name="Fujiwara M."/>
            <person name="Mori M."/>
            <person name="Tomita M."/>
            <person name="Arakawa K."/>
        </authorList>
    </citation>
    <scope>NUCLEOTIDE SEQUENCE [LARGE SCALE GENOMIC DNA]</scope>
</reference>
<organism evidence="2 3">
    <name type="scientific">Araneus ventricosus</name>
    <name type="common">Orbweaver spider</name>
    <name type="synonym">Epeira ventricosa</name>
    <dbReference type="NCBI Taxonomy" id="182803"/>
    <lineage>
        <taxon>Eukaryota</taxon>
        <taxon>Metazoa</taxon>
        <taxon>Ecdysozoa</taxon>
        <taxon>Arthropoda</taxon>
        <taxon>Chelicerata</taxon>
        <taxon>Arachnida</taxon>
        <taxon>Araneae</taxon>
        <taxon>Araneomorphae</taxon>
        <taxon>Entelegynae</taxon>
        <taxon>Araneoidea</taxon>
        <taxon>Araneidae</taxon>
        <taxon>Araneus</taxon>
    </lineage>
</organism>
<name>A0A4Y2VGT1_ARAVE</name>
<proteinExistence type="predicted"/>
<dbReference type="Proteomes" id="UP000499080">
    <property type="component" value="Unassembled WGS sequence"/>
</dbReference>
<evidence type="ECO:0000256" key="1">
    <source>
        <dbReference type="SAM" id="MobiDB-lite"/>
    </source>
</evidence>
<evidence type="ECO:0000313" key="2">
    <source>
        <dbReference type="EMBL" id="GBO24503.1"/>
    </source>
</evidence>
<dbReference type="EMBL" id="BGPR01047460">
    <property type="protein sequence ID" value="GBO24503.1"/>
    <property type="molecule type" value="Genomic_DNA"/>
</dbReference>
<accession>A0A4Y2VGT1</accession>
<sequence>MKRGGPKPISSSSVCRRSPNFPQDRIFKVKCELLSILYMSEVSRQSVKLFRRNSKKCENLQVSGYFWAYSVSCNDCPRLEPMSAGFETGRSTDLATQACAENGILK</sequence>
<gene>
    <name evidence="2" type="ORF">AVEN_120742_1</name>
</gene>